<gene>
    <name evidence="2" type="ORF">CR513_05797</name>
</gene>
<feature type="region of interest" description="Disordered" evidence="1">
    <location>
        <begin position="77"/>
        <end position="114"/>
    </location>
</feature>
<comment type="caution">
    <text evidence="2">The sequence shown here is derived from an EMBL/GenBank/DDBJ whole genome shotgun (WGS) entry which is preliminary data.</text>
</comment>
<dbReference type="Proteomes" id="UP000257109">
    <property type="component" value="Unassembled WGS sequence"/>
</dbReference>
<sequence length="114" mass="13241">MRKSLVDIDERGDTKNLTRNGSKSLEEYHKDMEVALIRANMLESNEAIMAHFLHELNKDIQDIVELYHFATMEDLRRLTSRKTYPNGPNNLRGKDKEKARPSKDKSPKKGNFIP</sequence>
<evidence type="ECO:0008006" key="4">
    <source>
        <dbReference type="Google" id="ProtNLM"/>
    </source>
</evidence>
<evidence type="ECO:0000313" key="3">
    <source>
        <dbReference type="Proteomes" id="UP000257109"/>
    </source>
</evidence>
<keyword evidence="3" id="KW-1185">Reference proteome</keyword>
<feature type="non-terminal residue" evidence="2">
    <location>
        <position position="1"/>
    </location>
</feature>
<feature type="compositionally biased region" description="Basic and acidic residues" evidence="1">
    <location>
        <begin position="92"/>
        <end position="107"/>
    </location>
</feature>
<accession>A0A371I422</accession>
<dbReference type="EMBL" id="QJKJ01000970">
    <property type="protein sequence ID" value="RDY09786.1"/>
    <property type="molecule type" value="Genomic_DNA"/>
</dbReference>
<feature type="region of interest" description="Disordered" evidence="1">
    <location>
        <begin position="1"/>
        <end position="25"/>
    </location>
</feature>
<proteinExistence type="predicted"/>
<feature type="compositionally biased region" description="Basic and acidic residues" evidence="1">
    <location>
        <begin position="1"/>
        <end position="16"/>
    </location>
</feature>
<protein>
    <recommendedName>
        <fullName evidence="4">Retrotransposon gag domain-containing protein</fullName>
    </recommendedName>
</protein>
<dbReference type="PANTHER" id="PTHR35046:SF9">
    <property type="entry name" value="RNA-DIRECTED DNA POLYMERASE"/>
    <property type="match status" value="1"/>
</dbReference>
<reference evidence="2" key="1">
    <citation type="submission" date="2018-05" db="EMBL/GenBank/DDBJ databases">
        <title>Draft genome of Mucuna pruriens seed.</title>
        <authorList>
            <person name="Nnadi N.E."/>
            <person name="Vos R."/>
            <person name="Hasami M.H."/>
            <person name="Devisetty U.K."/>
            <person name="Aguiy J.C."/>
        </authorList>
    </citation>
    <scope>NUCLEOTIDE SEQUENCE [LARGE SCALE GENOMIC DNA]</scope>
    <source>
        <strain evidence="2">JCA_2017</strain>
    </source>
</reference>
<dbReference type="AlphaFoldDB" id="A0A371I422"/>
<name>A0A371I422_MUCPR</name>
<evidence type="ECO:0000313" key="2">
    <source>
        <dbReference type="EMBL" id="RDY09786.1"/>
    </source>
</evidence>
<evidence type="ECO:0000256" key="1">
    <source>
        <dbReference type="SAM" id="MobiDB-lite"/>
    </source>
</evidence>
<organism evidence="2 3">
    <name type="scientific">Mucuna pruriens</name>
    <name type="common">Velvet bean</name>
    <name type="synonym">Dolichos pruriens</name>
    <dbReference type="NCBI Taxonomy" id="157652"/>
    <lineage>
        <taxon>Eukaryota</taxon>
        <taxon>Viridiplantae</taxon>
        <taxon>Streptophyta</taxon>
        <taxon>Embryophyta</taxon>
        <taxon>Tracheophyta</taxon>
        <taxon>Spermatophyta</taxon>
        <taxon>Magnoliopsida</taxon>
        <taxon>eudicotyledons</taxon>
        <taxon>Gunneridae</taxon>
        <taxon>Pentapetalae</taxon>
        <taxon>rosids</taxon>
        <taxon>fabids</taxon>
        <taxon>Fabales</taxon>
        <taxon>Fabaceae</taxon>
        <taxon>Papilionoideae</taxon>
        <taxon>50 kb inversion clade</taxon>
        <taxon>NPAAA clade</taxon>
        <taxon>indigoferoid/millettioid clade</taxon>
        <taxon>Phaseoleae</taxon>
        <taxon>Mucuna</taxon>
    </lineage>
</organism>
<dbReference type="PANTHER" id="PTHR35046">
    <property type="entry name" value="ZINC KNUCKLE (CCHC-TYPE) FAMILY PROTEIN"/>
    <property type="match status" value="1"/>
</dbReference>